<dbReference type="OrthoDB" id="78088at2759"/>
<dbReference type="Proteomes" id="UP000663824">
    <property type="component" value="Unassembled WGS sequence"/>
</dbReference>
<dbReference type="EMBL" id="CAJOBG010008690">
    <property type="protein sequence ID" value="CAF4249657.1"/>
    <property type="molecule type" value="Genomic_DNA"/>
</dbReference>
<organism evidence="3 10">
    <name type="scientific">Rotaria magnacalcarata</name>
    <dbReference type="NCBI Taxonomy" id="392030"/>
    <lineage>
        <taxon>Eukaryota</taxon>
        <taxon>Metazoa</taxon>
        <taxon>Spiralia</taxon>
        <taxon>Gnathifera</taxon>
        <taxon>Rotifera</taxon>
        <taxon>Eurotatoria</taxon>
        <taxon>Bdelloidea</taxon>
        <taxon>Philodinida</taxon>
        <taxon>Philodinidae</taxon>
        <taxon>Rotaria</taxon>
    </lineage>
</organism>
<dbReference type="Proteomes" id="UP000663856">
    <property type="component" value="Unassembled WGS sequence"/>
</dbReference>
<dbReference type="Proteomes" id="UP000663834">
    <property type="component" value="Unassembled WGS sequence"/>
</dbReference>
<dbReference type="EMBL" id="CAJNRE010006913">
    <property type="protein sequence ID" value="CAF2060085.1"/>
    <property type="molecule type" value="Genomic_DNA"/>
</dbReference>
<dbReference type="EMBL" id="CAJNRF010011231">
    <property type="protein sequence ID" value="CAF2129599.1"/>
    <property type="molecule type" value="Genomic_DNA"/>
</dbReference>
<evidence type="ECO:0000313" key="9">
    <source>
        <dbReference type="EMBL" id="CAF4324527.1"/>
    </source>
</evidence>
<dbReference type="EMBL" id="CAJOBH010008171">
    <property type="protein sequence ID" value="CAF4105350.1"/>
    <property type="molecule type" value="Genomic_DNA"/>
</dbReference>
<sequence length="645" mass="73865">MSARRGIFFNSKARTNEKINQLTTTTTISNEDSSSNTNQTGTVKKKIILNHTKRAMNKTIYSGPRKIFSTNYKANRTQLNHKAFFGGDTDEYDIDNNQKTTMNTLHSKTIIPNSKTRANSQQIPTVVSNFRQPTTYAELDETQSYIDDMEYLLAGFQPGKVLGDRCLSAIKFAELCTKESFRMHIRTENALERIFNLLKDAPDVPSLNICTAFVLYILSSDTLASEMNPDIIHLMLDLIKKSASINIDDHEYKKTKKRILEINSNSLSKDIFYEQKFNTRDIILETFVNISRNNLKESLVDVIRTSHGFDLMIDEVYNKVQDLSNYDIESPPLSHGYRKVCRYINMLEEFSNENSEQLSRSHSDVNRMYIAQYKQYSLFHSLSKLLDLSIVWLQKDLPINESSTTENNSNIHHVFRDGCKTIMSILVIVTSDCEIICDRLTSDDQFFSNLFRLLVTIEKSSFSNEDKFDTLALTLNLLINLVQNTKHIYKHLMQQNMPGGSSLKIYEYLGKLFCEQESSAARAESHEENDWMMEDVDDKEFDEQSDTVPTNESGATFNRALQKAAGHMENTFVAAFSGVILAVILLRDQATYVSQIRELMPQKKFDTMAFILKKFFVFMQMSHAFTPSGVKILEEIISMVLSLCG</sequence>
<dbReference type="Pfam" id="PF07814">
    <property type="entry name" value="WAPL"/>
    <property type="match status" value="1"/>
</dbReference>
<evidence type="ECO:0000313" key="10">
    <source>
        <dbReference type="Proteomes" id="UP000663855"/>
    </source>
</evidence>
<evidence type="ECO:0000313" key="3">
    <source>
        <dbReference type="EMBL" id="CAF1102468.1"/>
    </source>
</evidence>
<evidence type="ECO:0000313" key="8">
    <source>
        <dbReference type="EMBL" id="CAF4249657.1"/>
    </source>
</evidence>
<dbReference type="Proteomes" id="UP000681967">
    <property type="component" value="Unassembled WGS sequence"/>
</dbReference>
<dbReference type="InterPro" id="IPR022771">
    <property type="entry name" value="WAPL_C"/>
</dbReference>
<dbReference type="Proteomes" id="UP000663866">
    <property type="component" value="Unassembled WGS sequence"/>
</dbReference>
<evidence type="ECO:0000313" key="6">
    <source>
        <dbReference type="EMBL" id="CAF2129599.1"/>
    </source>
</evidence>
<feature type="domain" description="WAPL" evidence="2">
    <location>
        <begin position="117"/>
        <end position="622"/>
    </location>
</feature>
<reference evidence="3" key="1">
    <citation type="submission" date="2021-02" db="EMBL/GenBank/DDBJ databases">
        <authorList>
            <person name="Nowell W R."/>
        </authorList>
    </citation>
    <scope>NUCLEOTIDE SEQUENCE</scope>
</reference>
<protein>
    <recommendedName>
        <fullName evidence="2">WAPL domain-containing protein</fullName>
    </recommendedName>
</protein>
<dbReference type="InterPro" id="IPR011989">
    <property type="entry name" value="ARM-like"/>
</dbReference>
<keyword evidence="11" id="KW-1185">Reference proteome</keyword>
<dbReference type="Proteomes" id="UP000676336">
    <property type="component" value="Unassembled WGS sequence"/>
</dbReference>
<dbReference type="PANTHER" id="PTHR22100">
    <property type="entry name" value="WINGS APART-LIKE PROTEIN HOMOLOG"/>
    <property type="match status" value="1"/>
</dbReference>
<evidence type="ECO:0000259" key="2">
    <source>
        <dbReference type="PROSITE" id="PS51271"/>
    </source>
</evidence>
<dbReference type="EMBL" id="CAJNOW010002781">
    <property type="protein sequence ID" value="CAF1363176.1"/>
    <property type="molecule type" value="Genomic_DNA"/>
</dbReference>
<accession>A0A814PE64</accession>
<dbReference type="AlphaFoldDB" id="A0A814PE64"/>
<dbReference type="Gene3D" id="1.25.10.10">
    <property type="entry name" value="Leucine-rich Repeat Variant"/>
    <property type="match status" value="1"/>
</dbReference>
<dbReference type="Proteomes" id="UP000663855">
    <property type="component" value="Unassembled WGS sequence"/>
</dbReference>
<evidence type="ECO:0000313" key="11">
    <source>
        <dbReference type="Proteomes" id="UP000663866"/>
    </source>
</evidence>
<comment type="caution">
    <text evidence="3">The sequence shown here is derived from an EMBL/GenBank/DDBJ whole genome shotgun (WGS) entry which is preliminary data.</text>
</comment>
<dbReference type="InterPro" id="IPR039874">
    <property type="entry name" value="WAPL"/>
</dbReference>
<proteinExistence type="inferred from homology"/>
<evidence type="ECO:0000313" key="4">
    <source>
        <dbReference type="EMBL" id="CAF1363176.1"/>
    </source>
</evidence>
<gene>
    <name evidence="7" type="ORF">BYL167_LOCUS19323</name>
    <name evidence="3" type="ORF">CJN711_LOCUS7221</name>
    <name evidence="4" type="ORF">KQP761_LOCUS7831</name>
    <name evidence="5" type="ORF">MBJ925_LOCUS14737</name>
    <name evidence="8" type="ORF">OVN521_LOCUS28950</name>
    <name evidence="9" type="ORF">SMN809_LOCUS27101</name>
    <name evidence="6" type="ORF">WKI299_LOCUS26053</name>
</gene>
<dbReference type="InterPro" id="IPR012502">
    <property type="entry name" value="WAPL_dom"/>
</dbReference>
<evidence type="ECO:0000256" key="1">
    <source>
        <dbReference type="ARBA" id="ARBA00006854"/>
    </source>
</evidence>
<dbReference type="EMBL" id="CAJOBI010041075">
    <property type="protein sequence ID" value="CAF4324527.1"/>
    <property type="molecule type" value="Genomic_DNA"/>
</dbReference>
<comment type="similarity">
    <text evidence="1">Belongs to the WAPL family.</text>
</comment>
<dbReference type="PROSITE" id="PS51271">
    <property type="entry name" value="WAPL"/>
    <property type="match status" value="1"/>
</dbReference>
<dbReference type="EMBL" id="CAJNOV010002406">
    <property type="protein sequence ID" value="CAF1102468.1"/>
    <property type="molecule type" value="Genomic_DNA"/>
</dbReference>
<evidence type="ECO:0000313" key="7">
    <source>
        <dbReference type="EMBL" id="CAF4105350.1"/>
    </source>
</evidence>
<name>A0A814PE64_9BILA</name>
<dbReference type="PANTHER" id="PTHR22100:SF13">
    <property type="entry name" value="WINGS APART-LIKE PROTEIN HOMOLOG"/>
    <property type="match status" value="1"/>
</dbReference>
<evidence type="ECO:0000313" key="5">
    <source>
        <dbReference type="EMBL" id="CAF2060085.1"/>
    </source>
</evidence>